<dbReference type="InterPro" id="IPR015415">
    <property type="entry name" value="Spast_Vps4_C"/>
</dbReference>
<keyword evidence="3" id="KW-0472">Membrane</keyword>
<accession>A0A8D0WEL0</accession>
<evidence type="ECO:0000256" key="1">
    <source>
        <dbReference type="ARBA" id="ARBA00022741"/>
    </source>
</evidence>
<feature type="domain" description="Spastin/Vps4 C-terminal" evidence="4">
    <location>
        <begin position="7"/>
        <end position="67"/>
    </location>
</feature>
<dbReference type="AlphaFoldDB" id="A0A8D0WEL0"/>
<dbReference type="Pfam" id="PF09336">
    <property type="entry name" value="Vps4_C"/>
    <property type="match status" value="1"/>
</dbReference>
<evidence type="ECO:0000259" key="4">
    <source>
        <dbReference type="Pfam" id="PF09336"/>
    </source>
</evidence>
<dbReference type="Proteomes" id="UP000694570">
    <property type="component" value="Unplaced"/>
</dbReference>
<evidence type="ECO:0000313" key="5">
    <source>
        <dbReference type="Ensembl" id="ENSSSCP00030020648.1"/>
    </source>
</evidence>
<protein>
    <recommendedName>
        <fullName evidence="4">Spastin/Vps4 C-terminal domain-containing protein</fullName>
    </recommendedName>
</protein>
<keyword evidence="1" id="KW-0547">Nucleotide-binding</keyword>
<keyword evidence="2" id="KW-0067">ATP-binding</keyword>
<evidence type="ECO:0000256" key="2">
    <source>
        <dbReference type="ARBA" id="ARBA00022840"/>
    </source>
</evidence>
<dbReference type="GO" id="GO:0005524">
    <property type="term" value="F:ATP binding"/>
    <property type="evidence" value="ECO:0007669"/>
    <property type="project" value="UniProtKB-KW"/>
</dbReference>
<dbReference type="Ensembl" id="ENSSSCT00025092592.1">
    <property type="protein sequence ID" value="ENSSSCP00025040634.1"/>
    <property type="gene ID" value="ENSSSCG00025067424.1"/>
</dbReference>
<proteinExistence type="predicted"/>
<dbReference type="Proteomes" id="UP000694727">
    <property type="component" value="Unplaced"/>
</dbReference>
<evidence type="ECO:0000256" key="3">
    <source>
        <dbReference type="SAM" id="Phobius"/>
    </source>
</evidence>
<name>A0A8D0WEL0_PIG</name>
<dbReference type="Gene3D" id="1.10.8.60">
    <property type="match status" value="1"/>
</dbReference>
<organism evidence="5 6">
    <name type="scientific">Sus scrofa</name>
    <name type="common">Pig</name>
    <dbReference type="NCBI Taxonomy" id="9823"/>
    <lineage>
        <taxon>Eukaryota</taxon>
        <taxon>Metazoa</taxon>
        <taxon>Chordata</taxon>
        <taxon>Craniata</taxon>
        <taxon>Vertebrata</taxon>
        <taxon>Euteleostomi</taxon>
        <taxon>Mammalia</taxon>
        <taxon>Eutheria</taxon>
        <taxon>Laurasiatheria</taxon>
        <taxon>Artiodactyla</taxon>
        <taxon>Suina</taxon>
        <taxon>Suidae</taxon>
        <taxon>Sus</taxon>
    </lineage>
</organism>
<keyword evidence="3" id="KW-1133">Transmembrane helix</keyword>
<dbReference type="Ensembl" id="ENSSSCT00030045852.1">
    <property type="protein sequence ID" value="ENSSSCP00030020648.1"/>
    <property type="gene ID" value="ENSSSCG00030033152.1"/>
</dbReference>
<reference evidence="5" key="1">
    <citation type="submission" date="2025-05" db="UniProtKB">
        <authorList>
            <consortium name="Ensembl"/>
        </authorList>
    </citation>
    <scope>IDENTIFICATION</scope>
</reference>
<keyword evidence="3" id="KW-0812">Transmembrane</keyword>
<evidence type="ECO:0000313" key="6">
    <source>
        <dbReference type="Proteomes" id="UP000694570"/>
    </source>
</evidence>
<dbReference type="Proteomes" id="UP000694722">
    <property type="component" value="Unplaced"/>
</dbReference>
<sequence>IMLDDLLTPCSPGDPGAMEITWMDIPGDKLLEPVVCMSDMLWSLAITLLTMNADDLLKEKKFSEDFGEESYKLHLCDDEGGRLTGVNPWYSPSHFPDRAPGLVIKSLQCPLCCLATSWGAERKSLTDQRCRSTFGTLWNTGSSCFLLLLLWMLTSSWSRPSMFFFLKTILCYPKLMLLGFSSHL</sequence>
<dbReference type="Ensembl" id="ENSSSCT00040046554.1">
    <property type="protein sequence ID" value="ENSSSCP00040019525.1"/>
    <property type="gene ID" value="ENSSSCG00040034603.1"/>
</dbReference>
<feature type="transmembrane region" description="Helical" evidence="3">
    <location>
        <begin position="132"/>
        <end position="154"/>
    </location>
</feature>